<reference evidence="1 2" key="1">
    <citation type="submission" date="2024-01" db="EMBL/GenBank/DDBJ databases">
        <title>Genome assemblies of Stephania.</title>
        <authorList>
            <person name="Yang L."/>
        </authorList>
    </citation>
    <scope>NUCLEOTIDE SEQUENCE [LARGE SCALE GENOMIC DNA]</scope>
    <source>
        <strain evidence="1">JXDWG</strain>
        <tissue evidence="1">Leaf</tissue>
    </source>
</reference>
<dbReference type="Proteomes" id="UP001419268">
    <property type="component" value="Unassembled WGS sequence"/>
</dbReference>
<proteinExistence type="predicted"/>
<comment type="caution">
    <text evidence="1">The sequence shown here is derived from an EMBL/GenBank/DDBJ whole genome shotgun (WGS) entry which is preliminary data.</text>
</comment>
<dbReference type="AlphaFoldDB" id="A0AAP0J212"/>
<name>A0AAP0J212_9MAGN</name>
<gene>
    <name evidence="1" type="ORF">Scep_014845</name>
</gene>
<sequence>MAGGLFVHLVFEMAALLRKRDEVGEYGAAITDVEERVGGAGDDVVLAVELVHVLLRENKNSMVKKNGEDTLLGF</sequence>
<keyword evidence="2" id="KW-1185">Reference proteome</keyword>
<protein>
    <submittedName>
        <fullName evidence="1">Uncharacterized protein</fullName>
    </submittedName>
</protein>
<evidence type="ECO:0000313" key="1">
    <source>
        <dbReference type="EMBL" id="KAK9125999.1"/>
    </source>
</evidence>
<dbReference type="EMBL" id="JBBNAG010000006">
    <property type="protein sequence ID" value="KAK9125999.1"/>
    <property type="molecule type" value="Genomic_DNA"/>
</dbReference>
<accession>A0AAP0J212</accession>
<organism evidence="1 2">
    <name type="scientific">Stephania cephalantha</name>
    <dbReference type="NCBI Taxonomy" id="152367"/>
    <lineage>
        <taxon>Eukaryota</taxon>
        <taxon>Viridiplantae</taxon>
        <taxon>Streptophyta</taxon>
        <taxon>Embryophyta</taxon>
        <taxon>Tracheophyta</taxon>
        <taxon>Spermatophyta</taxon>
        <taxon>Magnoliopsida</taxon>
        <taxon>Ranunculales</taxon>
        <taxon>Menispermaceae</taxon>
        <taxon>Menispermoideae</taxon>
        <taxon>Cissampelideae</taxon>
        <taxon>Stephania</taxon>
    </lineage>
</organism>
<evidence type="ECO:0000313" key="2">
    <source>
        <dbReference type="Proteomes" id="UP001419268"/>
    </source>
</evidence>